<feature type="region of interest" description="Disordered" evidence="1">
    <location>
        <begin position="1"/>
        <end position="29"/>
    </location>
</feature>
<reference evidence="2 3" key="1">
    <citation type="submission" date="2021-06" db="EMBL/GenBank/DDBJ databases">
        <authorList>
            <person name="Palmer J.M."/>
        </authorList>
    </citation>
    <scope>NUCLEOTIDE SEQUENCE [LARGE SCALE GENOMIC DNA]</scope>
    <source>
        <strain evidence="2 3">AS_MEX2019</strain>
        <tissue evidence="2">Muscle</tissue>
    </source>
</reference>
<protein>
    <submittedName>
        <fullName evidence="2">Uncharacterized protein</fullName>
    </submittedName>
</protein>
<organism evidence="2 3">
    <name type="scientific">Ameca splendens</name>
    <dbReference type="NCBI Taxonomy" id="208324"/>
    <lineage>
        <taxon>Eukaryota</taxon>
        <taxon>Metazoa</taxon>
        <taxon>Chordata</taxon>
        <taxon>Craniata</taxon>
        <taxon>Vertebrata</taxon>
        <taxon>Euteleostomi</taxon>
        <taxon>Actinopterygii</taxon>
        <taxon>Neopterygii</taxon>
        <taxon>Teleostei</taxon>
        <taxon>Neoteleostei</taxon>
        <taxon>Acanthomorphata</taxon>
        <taxon>Ovalentaria</taxon>
        <taxon>Atherinomorphae</taxon>
        <taxon>Cyprinodontiformes</taxon>
        <taxon>Goodeidae</taxon>
        <taxon>Ameca</taxon>
    </lineage>
</organism>
<feature type="region of interest" description="Disordered" evidence="1">
    <location>
        <begin position="76"/>
        <end position="96"/>
    </location>
</feature>
<proteinExistence type="predicted"/>
<sequence>MTAAGSRKVQVCKRQGDEAERKRYESHNSSGCWFNPAWFPLMPCLFLAPSVQTTSRSQHPSGQERVFNFSDFCETTSSSIQAPSRRENPFRHLYLS</sequence>
<name>A0ABV0ZBX4_9TELE</name>
<gene>
    <name evidence="2" type="ORF">AMECASPLE_019639</name>
</gene>
<dbReference type="EMBL" id="JAHRIP010058025">
    <property type="protein sequence ID" value="MEQ2303703.1"/>
    <property type="molecule type" value="Genomic_DNA"/>
</dbReference>
<accession>A0ABV0ZBX4</accession>
<evidence type="ECO:0000313" key="2">
    <source>
        <dbReference type="EMBL" id="MEQ2303703.1"/>
    </source>
</evidence>
<keyword evidence="3" id="KW-1185">Reference proteome</keyword>
<evidence type="ECO:0000313" key="3">
    <source>
        <dbReference type="Proteomes" id="UP001469553"/>
    </source>
</evidence>
<comment type="caution">
    <text evidence="2">The sequence shown here is derived from an EMBL/GenBank/DDBJ whole genome shotgun (WGS) entry which is preliminary data.</text>
</comment>
<evidence type="ECO:0000256" key="1">
    <source>
        <dbReference type="SAM" id="MobiDB-lite"/>
    </source>
</evidence>
<dbReference type="Proteomes" id="UP001469553">
    <property type="component" value="Unassembled WGS sequence"/>
</dbReference>
<feature type="compositionally biased region" description="Basic and acidic residues" evidence="1">
    <location>
        <begin position="14"/>
        <end position="26"/>
    </location>
</feature>